<keyword evidence="6" id="KW-1185">Reference proteome</keyword>
<dbReference type="STRING" id="29920.A0A329RRD9"/>
<evidence type="ECO:0000256" key="2">
    <source>
        <dbReference type="ARBA" id="ARBA00023157"/>
    </source>
</evidence>
<dbReference type="OrthoDB" id="107283at2759"/>
<dbReference type="GO" id="GO:0034411">
    <property type="term" value="P:cell wall (1-&gt;3)-beta-D-glucan biosynthetic process"/>
    <property type="evidence" value="ECO:0007669"/>
    <property type="project" value="TreeGrafter"/>
</dbReference>
<keyword evidence="2" id="KW-1015">Disulfide bond</keyword>
<reference evidence="4" key="2">
    <citation type="submission" date="2018-10" db="EMBL/GenBank/DDBJ databases">
        <title>Effector identification in a new, highly contiguous assembly of the strawberry crown rot pathogen Phytophthora cactorum.</title>
        <authorList>
            <person name="Armitage A.D."/>
            <person name="Nellist C.F."/>
            <person name="Bates H."/>
            <person name="Vickerstaff R.J."/>
            <person name="Harrison R.J."/>
        </authorList>
    </citation>
    <scope>NUCLEOTIDE SEQUENCE</scope>
    <source>
        <strain evidence="4">15-7</strain>
    </source>
</reference>
<protein>
    <submittedName>
        <fullName evidence="5">Uncharacterized protein</fullName>
    </submittedName>
</protein>
<dbReference type="VEuPathDB" id="FungiDB:PC110_g16363"/>
<dbReference type="EMBL" id="MJFZ01000579">
    <property type="protein sequence ID" value="RAW27244.1"/>
    <property type="molecule type" value="Genomic_DNA"/>
</dbReference>
<dbReference type="GO" id="GO:0042124">
    <property type="term" value="F:1,3-beta-glucanosyltransferase activity"/>
    <property type="evidence" value="ECO:0007669"/>
    <property type="project" value="TreeGrafter"/>
</dbReference>
<evidence type="ECO:0000256" key="3">
    <source>
        <dbReference type="ARBA" id="ARBA00023180"/>
    </source>
</evidence>
<dbReference type="GO" id="GO:0005886">
    <property type="term" value="C:plasma membrane"/>
    <property type="evidence" value="ECO:0007669"/>
    <property type="project" value="TreeGrafter"/>
</dbReference>
<reference evidence="5 6" key="1">
    <citation type="submission" date="2018-01" db="EMBL/GenBank/DDBJ databases">
        <title>Draft genome of the strawberry crown rot pathogen Phytophthora cactorum.</title>
        <authorList>
            <person name="Armitage A.D."/>
            <person name="Lysoe E."/>
            <person name="Nellist C.F."/>
            <person name="Harrison R.J."/>
            <person name="Brurberg M.B."/>
        </authorList>
    </citation>
    <scope>NUCLEOTIDE SEQUENCE [LARGE SCALE GENOMIC DNA]</scope>
    <source>
        <strain evidence="5 6">10300</strain>
    </source>
</reference>
<proteinExistence type="predicted"/>
<evidence type="ECO:0000313" key="4">
    <source>
        <dbReference type="EMBL" id="KAG2861096.1"/>
    </source>
</evidence>
<dbReference type="Pfam" id="PF03198">
    <property type="entry name" value="Glyco_hydro_72"/>
    <property type="match status" value="1"/>
</dbReference>
<dbReference type="Proteomes" id="UP000735874">
    <property type="component" value="Unassembled WGS sequence"/>
</dbReference>
<keyword evidence="3" id="KW-0325">Glycoprotein</keyword>
<dbReference type="AlphaFoldDB" id="A0A329RRD9"/>
<evidence type="ECO:0000256" key="1">
    <source>
        <dbReference type="ARBA" id="ARBA00022729"/>
    </source>
</evidence>
<keyword evidence="1" id="KW-0732">Signal</keyword>
<evidence type="ECO:0000313" key="5">
    <source>
        <dbReference type="EMBL" id="RAW27244.1"/>
    </source>
</evidence>
<dbReference type="PANTHER" id="PTHR31468:SF2">
    <property type="entry name" value="1,3-BETA-GLUCANOSYLTRANSFERASE GAS1"/>
    <property type="match status" value="1"/>
</dbReference>
<dbReference type="InterPro" id="IPR004886">
    <property type="entry name" value="Glucanosyltransferase"/>
</dbReference>
<gene>
    <name evidence="5" type="ORF">PC110_g16363</name>
    <name evidence="4" type="ORF">PC113_g7470</name>
</gene>
<dbReference type="PANTHER" id="PTHR31468">
    <property type="entry name" value="1,3-BETA-GLUCANOSYLTRANSFERASE GAS1"/>
    <property type="match status" value="1"/>
</dbReference>
<dbReference type="EMBL" id="RCMG01000164">
    <property type="protein sequence ID" value="KAG2861096.1"/>
    <property type="molecule type" value="Genomic_DNA"/>
</dbReference>
<sequence>MIYNTFAVYDNTLGFSAGNENNLQVENGADGTTTAPCVKAFLRDMRSYAASCTGSVRQVPIGLDIADIPPREQWISYYDCSVDDDENTRAEWMGFNP</sequence>
<accession>A0A329RRD9</accession>
<organism evidence="5 6">
    <name type="scientific">Phytophthora cactorum</name>
    <dbReference type="NCBI Taxonomy" id="29920"/>
    <lineage>
        <taxon>Eukaryota</taxon>
        <taxon>Sar</taxon>
        <taxon>Stramenopiles</taxon>
        <taxon>Oomycota</taxon>
        <taxon>Peronosporomycetes</taxon>
        <taxon>Peronosporales</taxon>
        <taxon>Peronosporaceae</taxon>
        <taxon>Phytophthora</taxon>
    </lineage>
</organism>
<dbReference type="Gene3D" id="3.20.20.80">
    <property type="entry name" value="Glycosidases"/>
    <property type="match status" value="1"/>
</dbReference>
<comment type="caution">
    <text evidence="5">The sequence shown here is derived from an EMBL/GenBank/DDBJ whole genome shotgun (WGS) entry which is preliminary data.</text>
</comment>
<dbReference type="Proteomes" id="UP000251314">
    <property type="component" value="Unassembled WGS sequence"/>
</dbReference>
<name>A0A329RRD9_9STRA</name>
<evidence type="ECO:0000313" key="6">
    <source>
        <dbReference type="Proteomes" id="UP000251314"/>
    </source>
</evidence>